<dbReference type="InterPro" id="IPR029058">
    <property type="entry name" value="AB_hydrolase_fold"/>
</dbReference>
<dbReference type="Proteomes" id="UP000198967">
    <property type="component" value="Unassembled WGS sequence"/>
</dbReference>
<evidence type="ECO:0000313" key="3">
    <source>
        <dbReference type="Proteomes" id="UP000198967"/>
    </source>
</evidence>
<protein>
    <submittedName>
        <fullName evidence="2">Alpha/beta hydrolase</fullName>
    </submittedName>
</protein>
<dbReference type="EMBL" id="FNBE01000019">
    <property type="protein sequence ID" value="SDH13565.1"/>
    <property type="molecule type" value="Genomic_DNA"/>
</dbReference>
<dbReference type="STRING" id="366584.SAMN05216377_11983"/>
<gene>
    <name evidence="2" type="ORF">SAMN05216377_11983</name>
</gene>
<sequence length="289" mass="29467">MTIDGPWIPSVVTMDLSGLGIASLLLSLLVIAVRPLPAPALGPVGLDPVCAAFLTTKVTDGDERVRVLGCDPAGRGRAVVAIGDVATAANVVVLVPGSDIDLHTLDGSPRRPMTWARSLAASVGRDTVVVLWVGYETPQGLGYDAAAGRLARAAAPALVAEVAALRAGGARHVTVVGHSYGSVVVGIAAPALDADDLVLLASPGVRAESVEDLHTRARVWVARAGQDWIRFVPHVRLGDLGHGADPAAPGFGARPLPVDGLRAHDGYLLPGSPTLAAVAGIARGEATRP</sequence>
<accession>A0A1G7ZY11</accession>
<reference evidence="2 3" key="1">
    <citation type="submission" date="2016-10" db="EMBL/GenBank/DDBJ databases">
        <authorList>
            <person name="de Groot N.N."/>
        </authorList>
    </citation>
    <scope>NUCLEOTIDE SEQUENCE [LARGE SCALE GENOMIC DNA]</scope>
    <source>
        <strain evidence="2 3">CGMCC 4.3143</strain>
    </source>
</reference>
<dbReference type="GO" id="GO:0016787">
    <property type="term" value="F:hydrolase activity"/>
    <property type="evidence" value="ECO:0007669"/>
    <property type="project" value="UniProtKB-KW"/>
</dbReference>
<name>A0A1G7ZY11_PSEOR</name>
<dbReference type="AlphaFoldDB" id="A0A1G7ZY11"/>
<keyword evidence="3" id="KW-1185">Reference proteome</keyword>
<dbReference type="SUPFAM" id="SSF53474">
    <property type="entry name" value="alpha/beta-Hydrolases"/>
    <property type="match status" value="1"/>
</dbReference>
<dbReference type="Pfam" id="PF06259">
    <property type="entry name" value="Abhydrolase_8"/>
    <property type="match status" value="1"/>
</dbReference>
<evidence type="ECO:0000313" key="2">
    <source>
        <dbReference type="EMBL" id="SDH13565.1"/>
    </source>
</evidence>
<feature type="domain" description="DUF1023" evidence="1">
    <location>
        <begin position="71"/>
        <end position="235"/>
    </location>
</feature>
<dbReference type="Gene3D" id="3.40.50.1820">
    <property type="entry name" value="alpha/beta hydrolase"/>
    <property type="match status" value="1"/>
</dbReference>
<proteinExistence type="predicted"/>
<dbReference type="InterPro" id="IPR010427">
    <property type="entry name" value="DUF1023"/>
</dbReference>
<keyword evidence="2" id="KW-0378">Hydrolase</keyword>
<organism evidence="2 3">
    <name type="scientific">Pseudonocardia oroxyli</name>
    <dbReference type="NCBI Taxonomy" id="366584"/>
    <lineage>
        <taxon>Bacteria</taxon>
        <taxon>Bacillati</taxon>
        <taxon>Actinomycetota</taxon>
        <taxon>Actinomycetes</taxon>
        <taxon>Pseudonocardiales</taxon>
        <taxon>Pseudonocardiaceae</taxon>
        <taxon>Pseudonocardia</taxon>
    </lineage>
</organism>
<evidence type="ECO:0000259" key="1">
    <source>
        <dbReference type="Pfam" id="PF06259"/>
    </source>
</evidence>